<evidence type="ECO:0000259" key="2">
    <source>
        <dbReference type="PROSITE" id="PS51918"/>
    </source>
</evidence>
<dbReference type="InterPro" id="IPR023404">
    <property type="entry name" value="rSAM_horseshoe"/>
</dbReference>
<dbReference type="InterPro" id="IPR038135">
    <property type="entry name" value="Methylthiotransferase_N_sf"/>
</dbReference>
<reference evidence="4" key="1">
    <citation type="submission" date="2020-02" db="EMBL/GenBank/DDBJ databases">
        <title>Genomic and physiological characterization of two novel Nitrospinaceae genera.</title>
        <authorList>
            <person name="Mueller A.J."/>
            <person name="Jung M.-Y."/>
            <person name="Strachan C.R."/>
            <person name="Herbold C.W."/>
            <person name="Kirkegaard R.H."/>
            <person name="Daims H."/>
        </authorList>
    </citation>
    <scope>NUCLEOTIDE SEQUENCE [LARGE SCALE GENOMIC DNA]</scope>
</reference>
<dbReference type="PROSITE" id="PS51918">
    <property type="entry name" value="RADICAL_SAM"/>
    <property type="match status" value="1"/>
</dbReference>
<dbReference type="PANTHER" id="PTHR43837:SF1">
    <property type="entry name" value="RIBOSOMAL PROTEIN US12 METHYLTHIOTRANSFERASE RIMO"/>
    <property type="match status" value="1"/>
</dbReference>
<dbReference type="GO" id="GO:0046872">
    <property type="term" value="F:metal ion binding"/>
    <property type="evidence" value="ECO:0007669"/>
    <property type="project" value="UniProtKB-KW"/>
</dbReference>
<dbReference type="SUPFAM" id="SSF102114">
    <property type="entry name" value="Radical SAM enzymes"/>
    <property type="match status" value="1"/>
</dbReference>
<feature type="domain" description="Radical SAM core" evidence="2">
    <location>
        <begin position="143"/>
        <end position="372"/>
    </location>
</feature>
<dbReference type="GO" id="GO:0051539">
    <property type="term" value="F:4 iron, 4 sulfur cluster binding"/>
    <property type="evidence" value="ECO:0007669"/>
    <property type="project" value="UniProtKB-KW"/>
</dbReference>
<evidence type="ECO:0000259" key="1">
    <source>
        <dbReference type="PROSITE" id="PS51449"/>
    </source>
</evidence>
<evidence type="ECO:0000313" key="3">
    <source>
        <dbReference type="EMBL" id="QPJ65966.1"/>
    </source>
</evidence>
<dbReference type="InterPro" id="IPR013848">
    <property type="entry name" value="Methylthiotransferase_N"/>
</dbReference>
<dbReference type="InterPro" id="IPR007197">
    <property type="entry name" value="rSAM"/>
</dbReference>
<dbReference type="InterPro" id="IPR058240">
    <property type="entry name" value="rSAM_sf"/>
</dbReference>
<dbReference type="Pfam" id="PF04055">
    <property type="entry name" value="Radical_SAM"/>
    <property type="match status" value="1"/>
</dbReference>
<proteinExistence type="predicted"/>
<dbReference type="Pfam" id="PF00919">
    <property type="entry name" value="UPF0004"/>
    <property type="match status" value="1"/>
</dbReference>
<organism evidence="3 4">
    <name type="scientific">Candidatus Nitrohelix vancouverensis</name>
    <dbReference type="NCBI Taxonomy" id="2705534"/>
    <lineage>
        <taxon>Bacteria</taxon>
        <taxon>Pseudomonadati</taxon>
        <taxon>Nitrospinota/Tectimicrobiota group</taxon>
        <taxon>Nitrospinota</taxon>
        <taxon>Nitrospinia</taxon>
        <taxon>Nitrospinales</taxon>
        <taxon>Nitrospinaceae</taxon>
        <taxon>Candidatus Nitrohelix</taxon>
    </lineage>
</organism>
<dbReference type="PROSITE" id="PS51449">
    <property type="entry name" value="MTTASE_N"/>
    <property type="match status" value="1"/>
</dbReference>
<gene>
    <name evidence="3" type="ORF">G3M78_11400</name>
</gene>
<dbReference type="AlphaFoldDB" id="A0A7T0C3P4"/>
<dbReference type="Proteomes" id="UP000594464">
    <property type="component" value="Chromosome"/>
</dbReference>
<accession>A0A7T0C3P4</accession>
<dbReference type="Gene3D" id="3.40.50.12160">
    <property type="entry name" value="Methylthiotransferase, N-terminal domain"/>
    <property type="match status" value="1"/>
</dbReference>
<name>A0A7T0C3P4_9BACT</name>
<sequence length="385" mass="44062">MKKVQIVEKSCHREGLKVQRLRNYFESNGYEVISDDHGIDPTDKYAFPLQNLNVDPDADLIVLTTCGFTKDIEDGDFKALEMIKKNKKPSAEIIMGGCLTNMNPERMKEEFGGMTFNMDNYEVFDKFISAKVPYEQIPATNHMPNSDRFFIQIQDGCSSRCTFCSIWKAGDSVSKTIEDVMDQFYKGIMDGHERIYLIGEAAGSFGMDYGKNLGDLFDEILKVDAQFKLVLEDISPWYIPKCIDQLIELARQGKIESLHSPIQSASDRILRLMGRSCDMEQFKKNFKAIREASADIILSSAVIVGFPTETREELEQTIEYCRDTTFNTMACHMYSSRPETKAAEMDGQISEEEKVYRYKYFKSNFEGTTRVDPNQRPRVETPTLV</sequence>
<feature type="domain" description="MTTase N-terminal" evidence="1">
    <location>
        <begin position="2"/>
        <end position="129"/>
    </location>
</feature>
<dbReference type="GO" id="GO:0035599">
    <property type="term" value="F:aspartic acid methylthiotransferase activity"/>
    <property type="evidence" value="ECO:0007669"/>
    <property type="project" value="TreeGrafter"/>
</dbReference>
<dbReference type="CDD" id="cd01335">
    <property type="entry name" value="Radical_SAM"/>
    <property type="match status" value="1"/>
</dbReference>
<dbReference type="SMART" id="SM00729">
    <property type="entry name" value="Elp3"/>
    <property type="match status" value="1"/>
</dbReference>
<dbReference type="PANTHER" id="PTHR43837">
    <property type="entry name" value="RIBOSOMAL PROTEIN S12 METHYLTHIOTRANSFERASE RIMO"/>
    <property type="match status" value="1"/>
</dbReference>
<dbReference type="Gene3D" id="3.80.30.20">
    <property type="entry name" value="tm_1862 like domain"/>
    <property type="match status" value="1"/>
</dbReference>
<dbReference type="SFLD" id="SFLDG01082">
    <property type="entry name" value="B12-binding_domain_containing"/>
    <property type="match status" value="1"/>
</dbReference>
<dbReference type="SFLD" id="SFLDS00029">
    <property type="entry name" value="Radical_SAM"/>
    <property type="match status" value="1"/>
</dbReference>
<dbReference type="GO" id="GO:0005829">
    <property type="term" value="C:cytosol"/>
    <property type="evidence" value="ECO:0007669"/>
    <property type="project" value="TreeGrafter"/>
</dbReference>
<dbReference type="InterPro" id="IPR006638">
    <property type="entry name" value="Elp3/MiaA/NifB-like_rSAM"/>
</dbReference>
<protein>
    <submittedName>
        <fullName evidence="3">Radical SAM protein</fullName>
    </submittedName>
</protein>
<dbReference type="EMBL" id="CP048620">
    <property type="protein sequence ID" value="QPJ65966.1"/>
    <property type="molecule type" value="Genomic_DNA"/>
</dbReference>
<dbReference type="InterPro" id="IPR005840">
    <property type="entry name" value="Ribosomal_uS12_MeSTrfase_RimO"/>
</dbReference>
<evidence type="ECO:0000313" key="4">
    <source>
        <dbReference type="Proteomes" id="UP000594464"/>
    </source>
</evidence>
<dbReference type="KEGG" id="nva:G3M78_11400"/>